<accession>A0A1T4N2S6</accession>
<dbReference type="Proteomes" id="UP000190102">
    <property type="component" value="Unassembled WGS sequence"/>
</dbReference>
<evidence type="ECO:0000313" key="3">
    <source>
        <dbReference type="EMBL" id="SJZ73168.1"/>
    </source>
</evidence>
<keyword evidence="1" id="KW-0812">Transmembrane</keyword>
<feature type="chain" id="PRO_5013363889" evidence="2">
    <location>
        <begin position="23"/>
        <end position="80"/>
    </location>
</feature>
<protein>
    <submittedName>
        <fullName evidence="3">Uncharacterized protein</fullName>
    </submittedName>
</protein>
<evidence type="ECO:0000256" key="2">
    <source>
        <dbReference type="SAM" id="SignalP"/>
    </source>
</evidence>
<keyword evidence="4" id="KW-1185">Reference proteome</keyword>
<evidence type="ECO:0000313" key="4">
    <source>
        <dbReference type="Proteomes" id="UP000190102"/>
    </source>
</evidence>
<keyword evidence="1" id="KW-1133">Transmembrane helix</keyword>
<keyword evidence="2" id="KW-0732">Signal</keyword>
<dbReference type="STRING" id="115783.SAMN02745119_01484"/>
<feature type="signal peptide" evidence="2">
    <location>
        <begin position="1"/>
        <end position="22"/>
    </location>
</feature>
<gene>
    <name evidence="3" type="ORF">SAMN02745119_01484</name>
</gene>
<dbReference type="EMBL" id="FUWR01000006">
    <property type="protein sequence ID" value="SJZ73168.1"/>
    <property type="molecule type" value="Genomic_DNA"/>
</dbReference>
<proteinExistence type="predicted"/>
<reference evidence="4" key="1">
    <citation type="submission" date="2017-02" db="EMBL/GenBank/DDBJ databases">
        <authorList>
            <person name="Varghese N."/>
            <person name="Submissions S."/>
        </authorList>
    </citation>
    <scope>NUCLEOTIDE SEQUENCE [LARGE SCALE GENOMIC DNA]</scope>
    <source>
        <strain evidence="4">ATCC BAA-34</strain>
    </source>
</reference>
<dbReference type="RefSeq" id="WP_078789792.1">
    <property type="nucleotide sequence ID" value="NZ_FUWR01000006.1"/>
</dbReference>
<keyword evidence="1" id="KW-0472">Membrane</keyword>
<sequence length="80" mass="8250">MKTKIVNFLIPMLGGSATSAFAADGALQDGGGPLVWFFIGFGVLVLMVQAVPALVLLYSMAKAVFSPSESSTTASVTSHK</sequence>
<evidence type="ECO:0000256" key="1">
    <source>
        <dbReference type="SAM" id="Phobius"/>
    </source>
</evidence>
<organism evidence="3 4">
    <name type="scientific">Trichlorobacter thiogenes</name>
    <dbReference type="NCBI Taxonomy" id="115783"/>
    <lineage>
        <taxon>Bacteria</taxon>
        <taxon>Pseudomonadati</taxon>
        <taxon>Thermodesulfobacteriota</taxon>
        <taxon>Desulfuromonadia</taxon>
        <taxon>Geobacterales</taxon>
        <taxon>Geobacteraceae</taxon>
        <taxon>Trichlorobacter</taxon>
    </lineage>
</organism>
<name>A0A1T4N2S6_9BACT</name>
<dbReference type="OrthoDB" id="5397525at2"/>
<dbReference type="AlphaFoldDB" id="A0A1T4N2S6"/>
<feature type="transmembrane region" description="Helical" evidence="1">
    <location>
        <begin position="38"/>
        <end position="58"/>
    </location>
</feature>